<accession>A0A437KJA0</accession>
<evidence type="ECO:0000313" key="2">
    <source>
        <dbReference type="EMBL" id="RVT70744.1"/>
    </source>
</evidence>
<proteinExistence type="predicted"/>
<organism evidence="2 3">
    <name type="scientific">Flavobacterium sufflavum</name>
    <dbReference type="NCBI Taxonomy" id="1921138"/>
    <lineage>
        <taxon>Bacteria</taxon>
        <taxon>Pseudomonadati</taxon>
        <taxon>Bacteroidota</taxon>
        <taxon>Flavobacteriia</taxon>
        <taxon>Flavobacteriales</taxon>
        <taxon>Flavobacteriaceae</taxon>
        <taxon>Flavobacterium</taxon>
    </lineage>
</organism>
<dbReference type="InterPro" id="IPR012337">
    <property type="entry name" value="RNaseH-like_sf"/>
</dbReference>
<dbReference type="EMBL" id="SACJ01000027">
    <property type="protein sequence ID" value="RVT70744.1"/>
    <property type="molecule type" value="Genomic_DNA"/>
</dbReference>
<comment type="caution">
    <text evidence="2">The sequence shown here is derived from an EMBL/GenBank/DDBJ whole genome shotgun (WGS) entry which is preliminary data.</text>
</comment>
<evidence type="ECO:0000313" key="3">
    <source>
        <dbReference type="Proteomes" id="UP000285211"/>
    </source>
</evidence>
<dbReference type="OrthoDB" id="706456at2"/>
<dbReference type="Pfam" id="PF13612">
    <property type="entry name" value="DDE_Tnp_1_3"/>
    <property type="match status" value="1"/>
</dbReference>
<dbReference type="NCBIfam" id="NF033520">
    <property type="entry name" value="transpos_IS982"/>
    <property type="match status" value="1"/>
</dbReference>
<dbReference type="AlphaFoldDB" id="A0A437KJA0"/>
<feature type="domain" description="Transposase DDE" evidence="1">
    <location>
        <begin position="108"/>
        <end position="263"/>
    </location>
</feature>
<reference evidence="2 3" key="1">
    <citation type="submission" date="2019-01" db="EMBL/GenBank/DDBJ databases">
        <authorList>
            <person name="Chen W.-M."/>
        </authorList>
    </citation>
    <scope>NUCLEOTIDE SEQUENCE [LARGE SCALE GENOMIC DNA]</scope>
    <source>
        <strain evidence="2 3">BBQ-12</strain>
    </source>
</reference>
<sequence length="301" mass="34979">MLSLDKITTIFCSIDDFCKDFAPNWENQLLSNGKKRIRKSNLSLSEIITIQVLFHISGYRNFKTFYLDYVSKFLTNEFPNLVSYNRMVELKSTSFIPMMIYLKTKGLADCTGISFVDSTPLRVCDKRRIHQNKTFKGFAQRGQCSLGWFYGFKLHIVTNDCGGIIDFMLTPANVHDTSPLKMKGFIKKLYGKLFGDKGYLSKELFQDLFSNGIHLVTKLRKNMKTKLVTPIQDAFYLRKRAIIETIFDQLKNIFQVEHSRNRSQTNYFNNIFSALIAYNFADKKPSLKNNFLDTKQLVLFQ</sequence>
<protein>
    <submittedName>
        <fullName evidence="2">IS982 family transposase</fullName>
    </submittedName>
</protein>
<dbReference type="InterPro" id="IPR025668">
    <property type="entry name" value="Tnp_DDE_dom"/>
</dbReference>
<dbReference type="SUPFAM" id="SSF53098">
    <property type="entry name" value="Ribonuclease H-like"/>
    <property type="match status" value="1"/>
</dbReference>
<keyword evidence="3" id="KW-1185">Reference proteome</keyword>
<dbReference type="Proteomes" id="UP000285211">
    <property type="component" value="Unassembled WGS sequence"/>
</dbReference>
<evidence type="ECO:0000259" key="1">
    <source>
        <dbReference type="Pfam" id="PF13612"/>
    </source>
</evidence>
<name>A0A437KJA0_9FLAO</name>
<dbReference type="RefSeq" id="WP_128197852.1">
    <property type="nucleotide sequence ID" value="NZ_SACJ01000027.1"/>
</dbReference>
<gene>
    <name evidence="2" type="ORF">EOD40_17835</name>
</gene>